<protein>
    <submittedName>
        <fullName evidence="2">Uncharacterized protein</fullName>
    </submittedName>
</protein>
<name>A0A2C9KXI3_BIOGL</name>
<sequence length="136" mass="15641">MYWTLQKNIRNAKKRVPRRCPFIFMIVMLTIIMIVMLTITAIMIVRYIYSTIVSTAEGRVVMEDLENNPHKVAGKYLQVFELNVPQQPADIVGYIDTKKRRFAKLRRNMAEQAANAAVHLVLKDSKKEAAAKMRSG</sequence>
<dbReference type="Proteomes" id="UP000076420">
    <property type="component" value="Unassembled WGS sequence"/>
</dbReference>
<dbReference type="AlphaFoldDB" id="A0A2C9KXI3"/>
<keyword evidence="1" id="KW-0472">Membrane</keyword>
<dbReference type="RefSeq" id="XP_013064674.2">
    <property type="nucleotide sequence ID" value="XM_013209220.2"/>
</dbReference>
<dbReference type="EnsemblMetazoa" id="BGLB024661-RA">
    <property type="protein sequence ID" value="BGLB024661-PA"/>
    <property type="gene ID" value="BGLB024661"/>
</dbReference>
<feature type="transmembrane region" description="Helical" evidence="1">
    <location>
        <begin position="21"/>
        <end position="49"/>
    </location>
</feature>
<keyword evidence="1" id="KW-1133">Transmembrane helix</keyword>
<keyword evidence="1" id="KW-0812">Transmembrane</keyword>
<organism evidence="2 3">
    <name type="scientific">Biomphalaria glabrata</name>
    <name type="common">Bloodfluke planorb</name>
    <name type="synonym">Freshwater snail</name>
    <dbReference type="NCBI Taxonomy" id="6526"/>
    <lineage>
        <taxon>Eukaryota</taxon>
        <taxon>Metazoa</taxon>
        <taxon>Spiralia</taxon>
        <taxon>Lophotrochozoa</taxon>
        <taxon>Mollusca</taxon>
        <taxon>Gastropoda</taxon>
        <taxon>Heterobranchia</taxon>
        <taxon>Euthyneura</taxon>
        <taxon>Panpulmonata</taxon>
        <taxon>Hygrophila</taxon>
        <taxon>Lymnaeoidea</taxon>
        <taxon>Planorbidae</taxon>
        <taxon>Biomphalaria</taxon>
    </lineage>
</organism>
<dbReference type="VEuPathDB" id="VectorBase:BGLB024661"/>
<dbReference type="OrthoDB" id="10339317at2759"/>
<evidence type="ECO:0000313" key="3">
    <source>
        <dbReference type="Proteomes" id="UP000076420"/>
    </source>
</evidence>
<evidence type="ECO:0000313" key="2">
    <source>
        <dbReference type="EnsemblMetazoa" id="BGLB024661-PA"/>
    </source>
</evidence>
<reference evidence="2" key="1">
    <citation type="submission" date="2020-05" db="UniProtKB">
        <authorList>
            <consortium name="EnsemblMetazoa"/>
        </authorList>
    </citation>
    <scope>IDENTIFICATION</scope>
    <source>
        <strain evidence="2">BB02</strain>
    </source>
</reference>
<evidence type="ECO:0000256" key="1">
    <source>
        <dbReference type="SAM" id="Phobius"/>
    </source>
</evidence>
<dbReference type="KEGG" id="bgt:106053637"/>
<gene>
    <name evidence="2" type="primary">106053637</name>
</gene>
<proteinExistence type="predicted"/>
<accession>A0A2C9KXI3</accession>
<dbReference type="VEuPathDB" id="VectorBase:BGLAX_051057"/>